<evidence type="ECO:0000313" key="1">
    <source>
        <dbReference type="EMBL" id="KAJ7522466.1"/>
    </source>
</evidence>
<accession>A0ACC2AYB2</accession>
<dbReference type="EMBL" id="CM055109">
    <property type="protein sequence ID" value="KAJ7522466.1"/>
    <property type="molecule type" value="Genomic_DNA"/>
</dbReference>
<protein>
    <submittedName>
        <fullName evidence="1">Uncharacterized protein</fullName>
    </submittedName>
</protein>
<reference evidence="2" key="1">
    <citation type="journal article" date="2024" name="Proc. Natl. Acad. Sci. U.S.A.">
        <title>Extraordinary preservation of gene collinearity over three hundred million years revealed in homosporous lycophytes.</title>
        <authorList>
            <person name="Li C."/>
            <person name="Wickell D."/>
            <person name="Kuo L.Y."/>
            <person name="Chen X."/>
            <person name="Nie B."/>
            <person name="Liao X."/>
            <person name="Peng D."/>
            <person name="Ji J."/>
            <person name="Jenkins J."/>
            <person name="Williams M."/>
            <person name="Shu S."/>
            <person name="Plott C."/>
            <person name="Barry K."/>
            <person name="Rajasekar S."/>
            <person name="Grimwood J."/>
            <person name="Han X."/>
            <person name="Sun S."/>
            <person name="Hou Z."/>
            <person name="He W."/>
            <person name="Dai G."/>
            <person name="Sun C."/>
            <person name="Schmutz J."/>
            <person name="Leebens-Mack J.H."/>
            <person name="Li F.W."/>
            <person name="Wang L."/>
        </authorList>
    </citation>
    <scope>NUCLEOTIDE SEQUENCE [LARGE SCALE GENOMIC DNA]</scope>
    <source>
        <strain evidence="2">cv. PW_Plant_1</strain>
    </source>
</reference>
<evidence type="ECO:0000313" key="2">
    <source>
        <dbReference type="Proteomes" id="UP001162992"/>
    </source>
</evidence>
<dbReference type="Proteomes" id="UP001162992">
    <property type="component" value="Chromosome 18"/>
</dbReference>
<proteinExistence type="predicted"/>
<comment type="caution">
    <text evidence="1">The sequence shown here is derived from an EMBL/GenBank/DDBJ whole genome shotgun (WGS) entry which is preliminary data.</text>
</comment>
<name>A0ACC2AYB2_DIPCM</name>
<organism evidence="1 2">
    <name type="scientific">Diphasiastrum complanatum</name>
    <name type="common">Issler's clubmoss</name>
    <name type="synonym">Lycopodium complanatum</name>
    <dbReference type="NCBI Taxonomy" id="34168"/>
    <lineage>
        <taxon>Eukaryota</taxon>
        <taxon>Viridiplantae</taxon>
        <taxon>Streptophyta</taxon>
        <taxon>Embryophyta</taxon>
        <taxon>Tracheophyta</taxon>
        <taxon>Lycopodiopsida</taxon>
        <taxon>Lycopodiales</taxon>
        <taxon>Lycopodiaceae</taxon>
        <taxon>Lycopodioideae</taxon>
        <taxon>Diphasiastrum</taxon>
    </lineage>
</organism>
<sequence>MHKASVNAAAGIILVYSEDDGILIHTQYGNKRCLQQLLLLGPGVLIKFSFQMQDPSEDASSMLAWLKEVKHPPQDGVYPDPELTPGSVQETDYTVFCQPGWASRHRHVTESVREEVYSSYGLPGGDHTGYCSDSCELDHLISLELGGSNEPTNLWPESYTGEWNAHVKDKLENQLHKLVCCGAVGADVAANDISSDWIAAYNTYMSMSC</sequence>
<keyword evidence="2" id="KW-1185">Reference proteome</keyword>
<gene>
    <name evidence="1" type="ORF">O6H91_18G012100</name>
</gene>